<evidence type="ECO:0000313" key="4">
    <source>
        <dbReference type="Proteomes" id="UP000215914"/>
    </source>
</evidence>
<evidence type="ECO:0000313" key="2">
    <source>
        <dbReference type="EMBL" id="KAF5814695.1"/>
    </source>
</evidence>
<sequence>MLNICAHNPSDTLPSSLLPLFCEPTTGRAPTTCLLPLSDTQTPPSRTPSTLPPPTTPTPPDFRLFLVFFS</sequence>
<feature type="region of interest" description="Disordered" evidence="1">
    <location>
        <begin position="35"/>
        <end position="58"/>
    </location>
</feature>
<dbReference type="Proteomes" id="UP000215914">
    <property type="component" value="Chromosome 1"/>
</dbReference>
<name>A0A251VRP7_HELAN</name>
<protein>
    <submittedName>
        <fullName evidence="3">Uncharacterized protein</fullName>
    </submittedName>
</protein>
<organism evidence="3 4">
    <name type="scientific">Helianthus annuus</name>
    <name type="common">Common sunflower</name>
    <dbReference type="NCBI Taxonomy" id="4232"/>
    <lineage>
        <taxon>Eukaryota</taxon>
        <taxon>Viridiplantae</taxon>
        <taxon>Streptophyta</taxon>
        <taxon>Embryophyta</taxon>
        <taxon>Tracheophyta</taxon>
        <taxon>Spermatophyta</taxon>
        <taxon>Magnoliopsida</taxon>
        <taxon>eudicotyledons</taxon>
        <taxon>Gunneridae</taxon>
        <taxon>Pentapetalae</taxon>
        <taxon>asterids</taxon>
        <taxon>campanulids</taxon>
        <taxon>Asterales</taxon>
        <taxon>Asteraceae</taxon>
        <taxon>Asteroideae</taxon>
        <taxon>Heliantheae alliance</taxon>
        <taxon>Heliantheae</taxon>
        <taxon>Helianthus</taxon>
    </lineage>
</organism>
<dbReference type="AlphaFoldDB" id="A0A251VRP7"/>
<dbReference type="Gramene" id="mRNA:HanXRQr2_Chr03g0114001">
    <property type="protein sequence ID" value="CDS:HanXRQr2_Chr03g0114001.1"/>
    <property type="gene ID" value="HanXRQr2_Chr03g0114001"/>
</dbReference>
<gene>
    <name evidence="3" type="ORF">HannXRQ_Chr01g0022401</name>
    <name evidence="2" type="ORF">HanXRQr2_Chr03g0114001</name>
</gene>
<dbReference type="EMBL" id="MNCJ02000318">
    <property type="protein sequence ID" value="KAF5814695.1"/>
    <property type="molecule type" value="Genomic_DNA"/>
</dbReference>
<reference evidence="2 4" key="1">
    <citation type="journal article" date="2017" name="Nature">
        <title>The sunflower genome provides insights into oil metabolism, flowering and Asterid evolution.</title>
        <authorList>
            <person name="Badouin H."/>
            <person name="Gouzy J."/>
            <person name="Grassa C.J."/>
            <person name="Murat F."/>
            <person name="Staton S.E."/>
            <person name="Cottret L."/>
            <person name="Lelandais-Briere C."/>
            <person name="Owens G.L."/>
            <person name="Carrere S."/>
            <person name="Mayjonade B."/>
            <person name="Legrand L."/>
            <person name="Gill N."/>
            <person name="Kane N.C."/>
            <person name="Bowers J.E."/>
            <person name="Hubner S."/>
            <person name="Bellec A."/>
            <person name="Berard A."/>
            <person name="Berges H."/>
            <person name="Blanchet N."/>
            <person name="Boniface M.C."/>
            <person name="Brunel D."/>
            <person name="Catrice O."/>
            <person name="Chaidir N."/>
            <person name="Claudel C."/>
            <person name="Donnadieu C."/>
            <person name="Faraut T."/>
            <person name="Fievet G."/>
            <person name="Helmstetter N."/>
            <person name="King M."/>
            <person name="Knapp S.J."/>
            <person name="Lai Z."/>
            <person name="Le Paslier M.C."/>
            <person name="Lippi Y."/>
            <person name="Lorenzon L."/>
            <person name="Mandel J.R."/>
            <person name="Marage G."/>
            <person name="Marchand G."/>
            <person name="Marquand E."/>
            <person name="Bret-Mestries E."/>
            <person name="Morien E."/>
            <person name="Nambeesan S."/>
            <person name="Nguyen T."/>
            <person name="Pegot-Espagnet P."/>
            <person name="Pouilly N."/>
            <person name="Raftis F."/>
            <person name="Sallet E."/>
            <person name="Schiex T."/>
            <person name="Thomas J."/>
            <person name="Vandecasteele C."/>
            <person name="Vares D."/>
            <person name="Vear F."/>
            <person name="Vautrin S."/>
            <person name="Crespi M."/>
            <person name="Mangin B."/>
            <person name="Burke J.M."/>
            <person name="Salse J."/>
            <person name="Munos S."/>
            <person name="Vincourt P."/>
            <person name="Rieseberg L.H."/>
            <person name="Langlade N.B."/>
        </authorList>
    </citation>
    <scope>NUCLEOTIDE SEQUENCE [LARGE SCALE GENOMIC DNA]</scope>
    <source>
        <strain evidence="4">cv. SF193</strain>
        <tissue evidence="2">Leaves</tissue>
    </source>
</reference>
<dbReference type="EMBL" id="CM007890">
    <property type="protein sequence ID" value="OTG37766.1"/>
    <property type="molecule type" value="Genomic_DNA"/>
</dbReference>
<accession>A0A251VRP7</accession>
<feature type="compositionally biased region" description="Low complexity" evidence="1">
    <location>
        <begin position="40"/>
        <end position="49"/>
    </location>
</feature>
<proteinExistence type="predicted"/>
<dbReference type="InParanoid" id="A0A251VRP7"/>
<reference evidence="2" key="3">
    <citation type="submission" date="2020-06" db="EMBL/GenBank/DDBJ databases">
        <title>Helianthus annuus Genome sequencing and assembly Release 2.</title>
        <authorList>
            <person name="Gouzy J."/>
            <person name="Langlade N."/>
            <person name="Munos S."/>
        </authorList>
    </citation>
    <scope>NUCLEOTIDE SEQUENCE</scope>
    <source>
        <tissue evidence="2">Leaves</tissue>
    </source>
</reference>
<evidence type="ECO:0000256" key="1">
    <source>
        <dbReference type="SAM" id="MobiDB-lite"/>
    </source>
</evidence>
<evidence type="ECO:0000313" key="3">
    <source>
        <dbReference type="EMBL" id="OTG37766.1"/>
    </source>
</evidence>
<reference evidence="3" key="2">
    <citation type="submission" date="2017-02" db="EMBL/GenBank/DDBJ databases">
        <title>Sunflower complete genome.</title>
        <authorList>
            <person name="Langlade N."/>
            <person name="Munos S."/>
        </authorList>
    </citation>
    <scope>NUCLEOTIDE SEQUENCE [LARGE SCALE GENOMIC DNA]</scope>
    <source>
        <tissue evidence="3">Leaves</tissue>
    </source>
</reference>
<keyword evidence="4" id="KW-1185">Reference proteome</keyword>